<keyword evidence="2" id="KW-0479">Metal-binding</keyword>
<dbReference type="GO" id="GO:0008270">
    <property type="term" value="F:zinc ion binding"/>
    <property type="evidence" value="ECO:0007669"/>
    <property type="project" value="TreeGrafter"/>
</dbReference>
<dbReference type="SUPFAM" id="SSF141678">
    <property type="entry name" value="MAL13P1.257-like"/>
    <property type="match status" value="1"/>
</dbReference>
<dbReference type="PANTHER" id="PTHR12857:SF0">
    <property type="entry name" value="CXXC MOTIF CONTAINING ZINC BINDING PROTEIN"/>
    <property type="match status" value="1"/>
</dbReference>
<evidence type="ECO:0000256" key="1">
    <source>
        <dbReference type="ARBA" id="ARBA00007818"/>
    </source>
</evidence>
<name>A0AAN9SBY2_PSOTE</name>
<dbReference type="EMBL" id="JAYMYS010000005">
    <property type="protein sequence ID" value="KAK7393092.1"/>
    <property type="molecule type" value="Genomic_DNA"/>
</dbReference>
<comment type="caution">
    <text evidence="4">The sequence shown here is derived from an EMBL/GenBank/DDBJ whole genome shotgun (WGS) entry which is preliminary data.</text>
</comment>
<gene>
    <name evidence="4" type="ORF">VNO78_21545</name>
</gene>
<evidence type="ECO:0000256" key="3">
    <source>
        <dbReference type="ARBA" id="ARBA00022833"/>
    </source>
</evidence>
<reference evidence="4 5" key="1">
    <citation type="submission" date="2024-01" db="EMBL/GenBank/DDBJ databases">
        <title>The genomes of 5 underutilized Papilionoideae crops provide insights into root nodulation and disease resistanc.</title>
        <authorList>
            <person name="Jiang F."/>
        </authorList>
    </citation>
    <scope>NUCLEOTIDE SEQUENCE [LARGE SCALE GENOMIC DNA]</scope>
    <source>
        <strain evidence="4">DUOXIRENSHENG_FW03</strain>
        <tissue evidence="4">Leaves</tissue>
    </source>
</reference>
<dbReference type="Proteomes" id="UP001386955">
    <property type="component" value="Unassembled WGS sequence"/>
</dbReference>
<accession>A0AAN9SBY2</accession>
<evidence type="ECO:0000313" key="5">
    <source>
        <dbReference type="Proteomes" id="UP001386955"/>
    </source>
</evidence>
<protein>
    <submittedName>
        <fullName evidence="4">Uncharacterized protein</fullName>
    </submittedName>
</protein>
<organism evidence="4 5">
    <name type="scientific">Psophocarpus tetragonolobus</name>
    <name type="common">Winged bean</name>
    <name type="synonym">Dolichos tetragonolobus</name>
    <dbReference type="NCBI Taxonomy" id="3891"/>
    <lineage>
        <taxon>Eukaryota</taxon>
        <taxon>Viridiplantae</taxon>
        <taxon>Streptophyta</taxon>
        <taxon>Embryophyta</taxon>
        <taxon>Tracheophyta</taxon>
        <taxon>Spermatophyta</taxon>
        <taxon>Magnoliopsida</taxon>
        <taxon>eudicotyledons</taxon>
        <taxon>Gunneridae</taxon>
        <taxon>Pentapetalae</taxon>
        <taxon>rosids</taxon>
        <taxon>fabids</taxon>
        <taxon>Fabales</taxon>
        <taxon>Fabaceae</taxon>
        <taxon>Papilionoideae</taxon>
        <taxon>50 kb inversion clade</taxon>
        <taxon>NPAAA clade</taxon>
        <taxon>indigoferoid/millettioid clade</taxon>
        <taxon>Phaseoleae</taxon>
        <taxon>Psophocarpus</taxon>
    </lineage>
</organism>
<keyword evidence="3" id="KW-0862">Zinc</keyword>
<dbReference type="InterPro" id="IPR008584">
    <property type="entry name" value="CXXC_Zn-binding_euk"/>
</dbReference>
<evidence type="ECO:0000256" key="2">
    <source>
        <dbReference type="ARBA" id="ARBA00022723"/>
    </source>
</evidence>
<dbReference type="PANTHER" id="PTHR12857">
    <property type="entry name" value="CXXC MOTIF CONTAINING ZINC BINDING PROTEIN"/>
    <property type="match status" value="1"/>
</dbReference>
<proteinExistence type="inferred from homology"/>
<sequence>MGMMVIRFVSASVGEDDWSALRTLLTTMFHYLEEISCRCSYKFCGRDDILIMIKGKGKPSTQEISESGKFSPLMLFDCRGHEPVYFVFSDGWKVESCVKEIKAKLMPIKQRIRASSTCSGLSGTQKVSCHMELVKDFMANGKLKIL</sequence>
<dbReference type="Pfam" id="PF05907">
    <property type="entry name" value="CXXC_Zn-b_euk"/>
    <property type="match status" value="1"/>
</dbReference>
<evidence type="ECO:0000313" key="4">
    <source>
        <dbReference type="EMBL" id="KAK7393092.1"/>
    </source>
</evidence>
<keyword evidence="5" id="KW-1185">Reference proteome</keyword>
<comment type="similarity">
    <text evidence="1">Belongs to the UPF0587 family.</text>
</comment>
<dbReference type="AlphaFoldDB" id="A0AAN9SBY2"/>